<reference evidence="1 2" key="1">
    <citation type="submission" date="2017-12" db="EMBL/GenBank/DDBJ databases">
        <title>Kangiella profundi FT102 completed genome.</title>
        <authorList>
            <person name="Xu J."/>
            <person name="Wang J."/>
            <person name="Lu Y."/>
        </authorList>
    </citation>
    <scope>NUCLEOTIDE SEQUENCE [LARGE SCALE GENOMIC DNA]</scope>
    <source>
        <strain evidence="1 2">FT102</strain>
    </source>
</reference>
<proteinExistence type="predicted"/>
<dbReference type="AlphaFoldDB" id="A0A2K9ARV8"/>
<dbReference type="KEGG" id="kpd:CW740_01020"/>
<protein>
    <submittedName>
        <fullName evidence="1">Uncharacterized protein</fullName>
    </submittedName>
</protein>
<evidence type="ECO:0000313" key="1">
    <source>
        <dbReference type="EMBL" id="AUD77891.1"/>
    </source>
</evidence>
<gene>
    <name evidence="1" type="ORF">CW740_01020</name>
</gene>
<dbReference type="Proteomes" id="UP000232693">
    <property type="component" value="Chromosome"/>
</dbReference>
<dbReference type="EMBL" id="CP025120">
    <property type="protein sequence ID" value="AUD77891.1"/>
    <property type="molecule type" value="Genomic_DNA"/>
</dbReference>
<name>A0A2K9ARV8_9GAMM</name>
<dbReference type="PROSITE" id="PS51257">
    <property type="entry name" value="PROKAR_LIPOPROTEIN"/>
    <property type="match status" value="1"/>
</dbReference>
<organism evidence="1 2">
    <name type="scientific">Kangiella profundi</name>
    <dbReference type="NCBI Taxonomy" id="1561924"/>
    <lineage>
        <taxon>Bacteria</taxon>
        <taxon>Pseudomonadati</taxon>
        <taxon>Pseudomonadota</taxon>
        <taxon>Gammaproteobacteria</taxon>
        <taxon>Kangiellales</taxon>
        <taxon>Kangiellaceae</taxon>
        <taxon>Kangiella</taxon>
    </lineage>
</organism>
<dbReference type="OrthoDB" id="6301450at2"/>
<dbReference type="RefSeq" id="WP_106645810.1">
    <property type="nucleotide sequence ID" value="NZ_BMGO01000001.1"/>
</dbReference>
<evidence type="ECO:0000313" key="2">
    <source>
        <dbReference type="Proteomes" id="UP000232693"/>
    </source>
</evidence>
<keyword evidence="2" id="KW-1185">Reference proteome</keyword>
<accession>A0A2K9ARV8</accession>
<sequence length="243" mass="27860">MRKNLRLPSLIRSIAAITLLITLSTGCDQNSNQQAEMKKKWLNPNIVEHFEKLGENYSNTRLKLYSPIKFKNNDERYLQNCMEIDATPINSVIETEVDLLLAAKLDCAIARQFIHAKPATSSYLPNPLTTDYLKQFPANVIPSFNEQQERNAERKTLGELNINENNTVQDHVFEILLNDVLSVKITEIARADFNADGMEELMIMTEWVVKDSGDGEGVDLLVIEGKEHKPKIIWRFIDQIDWQ</sequence>